<keyword evidence="3" id="KW-1185">Reference proteome</keyword>
<dbReference type="RefSeq" id="WP_092657460.1">
    <property type="nucleotide sequence ID" value="NZ_FOCX01000002.1"/>
</dbReference>
<proteinExistence type="predicted"/>
<keyword evidence="1" id="KW-1133">Transmembrane helix</keyword>
<protein>
    <submittedName>
        <fullName evidence="2">Uncharacterized protein</fullName>
    </submittedName>
</protein>
<gene>
    <name evidence="2" type="ORF">SAMN05216388_1002176</name>
</gene>
<sequence>MSVGRARAAGVVGVVGLLLTVLAAVLETSPGLAATAAWAAELFIFVSFRIAAVAVFCLGFAVIVYSAYHQRQGSVDETAARRIAFGVAGVLGLSLFFPLVVLDDLAVLVGTAVERAGIDLPEVLLFYASVAVFGTLTLVGVADAVRRRR</sequence>
<dbReference type="OrthoDB" id="241593at2157"/>
<evidence type="ECO:0000256" key="1">
    <source>
        <dbReference type="SAM" id="Phobius"/>
    </source>
</evidence>
<keyword evidence="1" id="KW-0472">Membrane</keyword>
<reference evidence="3" key="1">
    <citation type="submission" date="2016-10" db="EMBL/GenBank/DDBJ databases">
        <authorList>
            <person name="Varghese N."/>
            <person name="Submissions S."/>
        </authorList>
    </citation>
    <scope>NUCLEOTIDE SEQUENCE [LARGE SCALE GENOMIC DNA]</scope>
    <source>
        <strain evidence="3">IBRC-M 10043</strain>
    </source>
</reference>
<evidence type="ECO:0000313" key="3">
    <source>
        <dbReference type="Proteomes" id="UP000198775"/>
    </source>
</evidence>
<dbReference type="Proteomes" id="UP000198775">
    <property type="component" value="Unassembled WGS sequence"/>
</dbReference>
<dbReference type="EMBL" id="FOCX01000002">
    <property type="protein sequence ID" value="SEN25889.1"/>
    <property type="molecule type" value="Genomic_DNA"/>
</dbReference>
<evidence type="ECO:0000313" key="2">
    <source>
        <dbReference type="EMBL" id="SEN25889.1"/>
    </source>
</evidence>
<feature type="transmembrane region" description="Helical" evidence="1">
    <location>
        <begin position="43"/>
        <end position="68"/>
    </location>
</feature>
<feature type="transmembrane region" description="Helical" evidence="1">
    <location>
        <begin position="80"/>
        <end position="101"/>
    </location>
</feature>
<name>A0A1H8F2E1_9EURY</name>
<organism evidence="2 3">
    <name type="scientific">Halorientalis persicus</name>
    <dbReference type="NCBI Taxonomy" id="1367881"/>
    <lineage>
        <taxon>Archaea</taxon>
        <taxon>Methanobacteriati</taxon>
        <taxon>Methanobacteriota</taxon>
        <taxon>Stenosarchaea group</taxon>
        <taxon>Halobacteria</taxon>
        <taxon>Halobacteriales</taxon>
        <taxon>Haloarculaceae</taxon>
        <taxon>Halorientalis</taxon>
    </lineage>
</organism>
<dbReference type="AlphaFoldDB" id="A0A1H8F2E1"/>
<feature type="transmembrane region" description="Helical" evidence="1">
    <location>
        <begin position="124"/>
        <end position="145"/>
    </location>
</feature>
<keyword evidence="1" id="KW-0812">Transmembrane</keyword>
<accession>A0A1H8F2E1</accession>